<dbReference type="RefSeq" id="WP_203529486.1">
    <property type="nucleotide sequence ID" value="NZ_CP083373.1"/>
</dbReference>
<evidence type="ECO:0000313" key="3">
    <source>
        <dbReference type="EMBL" id="MBM3094991.1"/>
    </source>
</evidence>
<dbReference type="InterPro" id="IPR001789">
    <property type="entry name" value="Sig_transdc_resp-reg_receiver"/>
</dbReference>
<dbReference type="Proteomes" id="UP000744980">
    <property type="component" value="Unassembled WGS sequence"/>
</dbReference>
<dbReference type="SUPFAM" id="SSF52172">
    <property type="entry name" value="CheY-like"/>
    <property type="match status" value="1"/>
</dbReference>
<dbReference type="PROSITE" id="PS50110">
    <property type="entry name" value="RESPONSE_REGULATORY"/>
    <property type="match status" value="1"/>
</dbReference>
<evidence type="ECO:0000256" key="1">
    <source>
        <dbReference type="PROSITE-ProRule" id="PRU00169"/>
    </source>
</evidence>
<keyword evidence="1" id="KW-0597">Phosphoprotein</keyword>
<gene>
    <name evidence="3" type="ORF">GFB56_30090</name>
</gene>
<dbReference type="Gene3D" id="3.40.50.2300">
    <property type="match status" value="1"/>
</dbReference>
<dbReference type="AlphaFoldDB" id="A0AAW4FUI6"/>
<protein>
    <submittedName>
        <fullName evidence="3">Response regulator</fullName>
    </submittedName>
</protein>
<evidence type="ECO:0000259" key="2">
    <source>
        <dbReference type="PROSITE" id="PS50110"/>
    </source>
</evidence>
<dbReference type="EMBL" id="WXFA01000035">
    <property type="protein sequence ID" value="MBM3094991.1"/>
    <property type="molecule type" value="Genomic_DNA"/>
</dbReference>
<keyword evidence="4" id="KW-1185">Reference proteome</keyword>
<evidence type="ECO:0000313" key="4">
    <source>
        <dbReference type="Proteomes" id="UP000744980"/>
    </source>
</evidence>
<dbReference type="InterPro" id="IPR011006">
    <property type="entry name" value="CheY-like_superfamily"/>
</dbReference>
<feature type="modified residue" description="4-aspartylphosphate" evidence="1">
    <location>
        <position position="58"/>
    </location>
</feature>
<proteinExistence type="predicted"/>
<sequence length="125" mass="13228">MTSALGHVLVVEDEPMIAMELVCALELQGATVVGPFAGIRQATAAIENGAKLDGAVLDLNLGGELSFSVADLLRANHIPFVFTTGYGLEDLPRRYGQIPLLAKPIDPSQVIEKLAEIMAASNRAE</sequence>
<dbReference type="SMART" id="SM00448">
    <property type="entry name" value="REC"/>
    <property type="match status" value="1"/>
</dbReference>
<feature type="domain" description="Response regulatory" evidence="2">
    <location>
        <begin position="7"/>
        <end position="118"/>
    </location>
</feature>
<reference evidence="3 4" key="1">
    <citation type="submission" date="2020-01" db="EMBL/GenBank/DDBJ databases">
        <title>Draft genome assembly of Ensifer adhaerens T173.</title>
        <authorList>
            <person name="Craig J.E."/>
            <person name="Stinchcombe J.R."/>
        </authorList>
    </citation>
    <scope>NUCLEOTIDE SEQUENCE [LARGE SCALE GENOMIC DNA]</scope>
    <source>
        <strain evidence="3 4">T173</strain>
    </source>
</reference>
<dbReference type="Pfam" id="PF00072">
    <property type="entry name" value="Response_reg"/>
    <property type="match status" value="1"/>
</dbReference>
<dbReference type="GO" id="GO:0000160">
    <property type="term" value="P:phosphorelay signal transduction system"/>
    <property type="evidence" value="ECO:0007669"/>
    <property type="project" value="InterPro"/>
</dbReference>
<organism evidence="3 4">
    <name type="scientific">Ensifer canadensis</name>
    <dbReference type="NCBI Taxonomy" id="555315"/>
    <lineage>
        <taxon>Bacteria</taxon>
        <taxon>Pseudomonadati</taxon>
        <taxon>Pseudomonadota</taxon>
        <taxon>Alphaproteobacteria</taxon>
        <taxon>Hyphomicrobiales</taxon>
        <taxon>Rhizobiaceae</taxon>
        <taxon>Sinorhizobium/Ensifer group</taxon>
        <taxon>Ensifer</taxon>
    </lineage>
</organism>
<comment type="caution">
    <text evidence="3">The sequence shown here is derived from an EMBL/GenBank/DDBJ whole genome shotgun (WGS) entry which is preliminary data.</text>
</comment>
<accession>A0AAW4FUI6</accession>
<name>A0AAW4FUI6_9HYPH</name>